<reference evidence="1 2" key="1">
    <citation type="submission" date="2019-03" db="EMBL/GenBank/DDBJ databases">
        <title>First draft genome of Liparis tanakae, snailfish: a comprehensive survey of snailfish specific genes.</title>
        <authorList>
            <person name="Kim W."/>
            <person name="Song I."/>
            <person name="Jeong J.-H."/>
            <person name="Kim D."/>
            <person name="Kim S."/>
            <person name="Ryu S."/>
            <person name="Song J.Y."/>
            <person name="Lee S.K."/>
        </authorList>
    </citation>
    <scope>NUCLEOTIDE SEQUENCE [LARGE SCALE GENOMIC DNA]</scope>
    <source>
        <tissue evidence="1">Muscle</tissue>
    </source>
</reference>
<protein>
    <submittedName>
        <fullName evidence="1">Uncharacterized protein</fullName>
    </submittedName>
</protein>
<proteinExistence type="predicted"/>
<evidence type="ECO:0000313" key="1">
    <source>
        <dbReference type="EMBL" id="TNN81154.1"/>
    </source>
</evidence>
<gene>
    <name evidence="1" type="ORF">EYF80_008488</name>
</gene>
<dbReference type="Proteomes" id="UP000314294">
    <property type="component" value="Unassembled WGS sequence"/>
</dbReference>
<dbReference type="EMBL" id="SRLO01000048">
    <property type="protein sequence ID" value="TNN81154.1"/>
    <property type="molecule type" value="Genomic_DNA"/>
</dbReference>
<name>A0A4Z2IUF1_9TELE</name>
<dbReference type="AlphaFoldDB" id="A0A4Z2IUF1"/>
<keyword evidence="2" id="KW-1185">Reference proteome</keyword>
<comment type="caution">
    <text evidence="1">The sequence shown here is derived from an EMBL/GenBank/DDBJ whole genome shotgun (WGS) entry which is preliminary data.</text>
</comment>
<organism evidence="1 2">
    <name type="scientific">Liparis tanakae</name>
    <name type="common">Tanaka's snailfish</name>
    <dbReference type="NCBI Taxonomy" id="230148"/>
    <lineage>
        <taxon>Eukaryota</taxon>
        <taxon>Metazoa</taxon>
        <taxon>Chordata</taxon>
        <taxon>Craniata</taxon>
        <taxon>Vertebrata</taxon>
        <taxon>Euteleostomi</taxon>
        <taxon>Actinopterygii</taxon>
        <taxon>Neopterygii</taxon>
        <taxon>Teleostei</taxon>
        <taxon>Neoteleostei</taxon>
        <taxon>Acanthomorphata</taxon>
        <taxon>Eupercaria</taxon>
        <taxon>Perciformes</taxon>
        <taxon>Cottioidei</taxon>
        <taxon>Cottales</taxon>
        <taxon>Liparidae</taxon>
        <taxon>Liparis</taxon>
    </lineage>
</organism>
<accession>A0A4Z2IUF1</accession>
<evidence type="ECO:0000313" key="2">
    <source>
        <dbReference type="Proteomes" id="UP000314294"/>
    </source>
</evidence>
<sequence>MFWACLVRRVSFRIRAAPLKFSPHGTIQRFPVLHHVRALDAVQPVQPLREAPGRLSVHRVSVHLRRCRLGGLGPLFICGGCSHGAVLSISRSFAAVRRLSLFVHLVELGPRCRPRDLGLGRQMLRCFGFIRLRLHELPGERRLRRVARLRHLLILLRRLRLFPPLRRSGRNCQL</sequence>